<dbReference type="InterPro" id="IPR029044">
    <property type="entry name" value="Nucleotide-diphossugar_trans"/>
</dbReference>
<dbReference type="InterPro" id="IPR001173">
    <property type="entry name" value="Glyco_trans_2-like"/>
</dbReference>
<dbReference type="RefSeq" id="WP_072066640.1">
    <property type="nucleotide sequence ID" value="NZ_CAXVLI010000020.1"/>
</dbReference>
<dbReference type="PANTHER" id="PTHR22916:SF3">
    <property type="entry name" value="UDP-GLCNAC:BETAGAL BETA-1,3-N-ACETYLGLUCOSAMINYLTRANSFERASE-LIKE PROTEIN 1"/>
    <property type="match status" value="1"/>
</dbReference>
<keyword evidence="3" id="KW-0808">Transferase</keyword>
<dbReference type="AlphaFoldDB" id="A0A415LT83"/>
<comment type="caution">
    <text evidence="3">The sequence shown here is derived from an EMBL/GenBank/DDBJ whole genome shotgun (WGS) entry which is preliminary data.</text>
</comment>
<evidence type="ECO:0000313" key="2">
    <source>
        <dbReference type="EMBL" id="KAB4303887.1"/>
    </source>
</evidence>
<gene>
    <name evidence="3" type="ORF">DW011_25455</name>
    <name evidence="2" type="ORF">GAO51_29400</name>
</gene>
<dbReference type="FunFam" id="3.90.550.10:FF:000130">
    <property type="entry name" value="Family 2 glycosyl transferase"/>
    <property type="match status" value="1"/>
</dbReference>
<dbReference type="Proteomes" id="UP000440614">
    <property type="component" value="Unassembled WGS sequence"/>
</dbReference>
<protein>
    <submittedName>
        <fullName evidence="3">Glycosyltransferase family 2 protein</fullName>
    </submittedName>
</protein>
<dbReference type="EMBL" id="QROV01000057">
    <property type="protein sequence ID" value="RHL52259.1"/>
    <property type="molecule type" value="Genomic_DNA"/>
</dbReference>
<organism evidence="3 4">
    <name type="scientific">Bacteroides thetaiotaomicron</name>
    <dbReference type="NCBI Taxonomy" id="818"/>
    <lineage>
        <taxon>Bacteria</taxon>
        <taxon>Pseudomonadati</taxon>
        <taxon>Bacteroidota</taxon>
        <taxon>Bacteroidia</taxon>
        <taxon>Bacteroidales</taxon>
        <taxon>Bacteroidaceae</taxon>
        <taxon>Bacteroides</taxon>
    </lineage>
</organism>
<sequence length="249" mass="28995">MILVSVIIPCYNSERYIVQSIESVIMQTFQQWEMIIVDDCSTDNSADIIKKYEAKDFRIRYLKTNEPSGSPSIPRNIGIREARGRYIAFLDSDDIWLPKKLEEQLKFIDQPNVAMVFSNFEKVDQAGRRTKRKIIAPSVVDYHLLLRGNCIGCLTVMYDTEKVGKMYFKNVRHEDCALWLSILKKGYKAQNTNSVMALYRVGNHSISSNKMKILSWQWNILRKEEKLPWGRAVFLYIHYAVKALLKAIK</sequence>
<dbReference type="GO" id="GO:0016758">
    <property type="term" value="F:hexosyltransferase activity"/>
    <property type="evidence" value="ECO:0007669"/>
    <property type="project" value="UniProtKB-ARBA"/>
</dbReference>
<dbReference type="SUPFAM" id="SSF53448">
    <property type="entry name" value="Nucleotide-diphospho-sugar transferases"/>
    <property type="match status" value="1"/>
</dbReference>
<reference evidence="3 4" key="1">
    <citation type="submission" date="2018-08" db="EMBL/GenBank/DDBJ databases">
        <title>A genome reference for cultivated species of the human gut microbiota.</title>
        <authorList>
            <person name="Zou Y."/>
            <person name="Xue W."/>
            <person name="Luo G."/>
        </authorList>
    </citation>
    <scope>NUCLEOTIDE SEQUENCE [LARGE SCALE GENOMIC DNA]</scope>
    <source>
        <strain evidence="3 4">AF37-12</strain>
    </source>
</reference>
<evidence type="ECO:0000259" key="1">
    <source>
        <dbReference type="Pfam" id="PF00535"/>
    </source>
</evidence>
<dbReference type="EMBL" id="WCSY01000061">
    <property type="protein sequence ID" value="KAB4303887.1"/>
    <property type="molecule type" value="Genomic_DNA"/>
</dbReference>
<evidence type="ECO:0000313" key="4">
    <source>
        <dbReference type="Proteomes" id="UP000283616"/>
    </source>
</evidence>
<proteinExistence type="predicted"/>
<evidence type="ECO:0000313" key="3">
    <source>
        <dbReference type="EMBL" id="RHL52259.1"/>
    </source>
</evidence>
<feature type="domain" description="Glycosyltransferase 2-like" evidence="1">
    <location>
        <begin position="5"/>
        <end position="135"/>
    </location>
</feature>
<dbReference type="PANTHER" id="PTHR22916">
    <property type="entry name" value="GLYCOSYLTRANSFERASE"/>
    <property type="match status" value="1"/>
</dbReference>
<dbReference type="Pfam" id="PF00535">
    <property type="entry name" value="Glycos_transf_2"/>
    <property type="match status" value="1"/>
</dbReference>
<reference evidence="2 5" key="2">
    <citation type="journal article" date="2019" name="Nat. Med.">
        <title>A library of human gut bacterial isolates paired with longitudinal multiomics data enables mechanistic microbiome research.</title>
        <authorList>
            <person name="Poyet M."/>
            <person name="Groussin M."/>
            <person name="Gibbons S.M."/>
            <person name="Avila-Pacheco J."/>
            <person name="Jiang X."/>
            <person name="Kearney S.M."/>
            <person name="Perrotta A.R."/>
            <person name="Berdy B."/>
            <person name="Zhao S."/>
            <person name="Lieberman T.D."/>
            <person name="Swanson P.K."/>
            <person name="Smith M."/>
            <person name="Roesemann S."/>
            <person name="Alexander J.E."/>
            <person name="Rich S.A."/>
            <person name="Livny J."/>
            <person name="Vlamakis H."/>
            <person name="Clish C."/>
            <person name="Bullock K."/>
            <person name="Deik A."/>
            <person name="Scott J."/>
            <person name="Pierce K.A."/>
            <person name="Xavier R.J."/>
            <person name="Alm E.J."/>
        </authorList>
    </citation>
    <scope>NUCLEOTIDE SEQUENCE [LARGE SCALE GENOMIC DNA]</scope>
    <source>
        <strain evidence="2 5">BIOML-A188</strain>
    </source>
</reference>
<name>A0A415LT83_BACT4</name>
<dbReference type="Proteomes" id="UP000283616">
    <property type="component" value="Unassembled WGS sequence"/>
</dbReference>
<evidence type="ECO:0000313" key="5">
    <source>
        <dbReference type="Proteomes" id="UP000440614"/>
    </source>
</evidence>
<dbReference type="Gene3D" id="3.90.550.10">
    <property type="entry name" value="Spore Coat Polysaccharide Biosynthesis Protein SpsA, Chain A"/>
    <property type="match status" value="1"/>
</dbReference>
<accession>A0A415LT83</accession>